<dbReference type="SMART" id="SM00671">
    <property type="entry name" value="SEL1"/>
    <property type="match status" value="6"/>
</dbReference>
<name>F2JGV6_CELLD</name>
<dbReference type="Gene3D" id="1.25.40.10">
    <property type="entry name" value="Tetratricopeptide repeat domain"/>
    <property type="match status" value="2"/>
</dbReference>
<dbReference type="HOGENOM" id="CLU_791533_0_0_9"/>
<dbReference type="AlphaFoldDB" id="F2JGV6"/>
<dbReference type="PANTHER" id="PTHR11102">
    <property type="entry name" value="SEL-1-LIKE PROTEIN"/>
    <property type="match status" value="1"/>
</dbReference>
<evidence type="ECO:0000313" key="1">
    <source>
        <dbReference type="EMBL" id="ADZ84198.1"/>
    </source>
</evidence>
<dbReference type="Pfam" id="PF08238">
    <property type="entry name" value="Sel1"/>
    <property type="match status" value="6"/>
</dbReference>
<reference evidence="1 2" key="1">
    <citation type="journal article" date="2011" name="J. Bacteriol.">
        <title>Complete genome sequence of the cellulose-degrading bacterium Cellulosilyticum lentocellum.</title>
        <authorList>
            <consortium name="US DOE Joint Genome Institute"/>
            <person name="Miller D.A."/>
            <person name="Suen G."/>
            <person name="Bruce D."/>
            <person name="Copeland A."/>
            <person name="Cheng J.F."/>
            <person name="Detter C."/>
            <person name="Goodwin L.A."/>
            <person name="Han C.S."/>
            <person name="Hauser L.J."/>
            <person name="Land M.L."/>
            <person name="Lapidus A."/>
            <person name="Lucas S."/>
            <person name="Meincke L."/>
            <person name="Pitluck S."/>
            <person name="Tapia R."/>
            <person name="Teshima H."/>
            <person name="Woyke T."/>
            <person name="Fox B.G."/>
            <person name="Angert E.R."/>
            <person name="Currie C.R."/>
        </authorList>
    </citation>
    <scope>NUCLEOTIDE SEQUENCE [LARGE SCALE GENOMIC DNA]</scope>
    <source>
        <strain evidence="2">ATCC 49066 / DSM 5427 / NCIMB 11756 / RHM5</strain>
    </source>
</reference>
<dbReference type="STRING" id="642492.Clole_2492"/>
<keyword evidence="2" id="KW-1185">Reference proteome</keyword>
<dbReference type="EMBL" id="CP002582">
    <property type="protein sequence ID" value="ADZ84198.1"/>
    <property type="molecule type" value="Genomic_DNA"/>
</dbReference>
<proteinExistence type="predicted"/>
<dbReference type="RefSeq" id="WP_013657491.1">
    <property type="nucleotide sequence ID" value="NC_015275.1"/>
</dbReference>
<dbReference type="KEGG" id="cle:Clole_2492"/>
<protein>
    <submittedName>
        <fullName evidence="1">Sel1 domain protein repeat-containing protein</fullName>
    </submittedName>
</protein>
<dbReference type="eggNOG" id="COG0790">
    <property type="taxonomic scope" value="Bacteria"/>
</dbReference>
<sequence length="350" mass="40489">MQKQIINQLLILKKTYGEELFNQPKRLLAFIKDYFPFEKTQHYLLAQSMAFDIYKRLSQCDTKQYLLERHECIRILHEEGMMDRSLAEAAVELWMGFIKKEKGNDTVFSQDKLLGEKLGEAASIINTHEEPHLSDSLSTILHKAHSYYNGEGVQRNSKEAVKWYEKAAAMGHVEAMLVLGNIYYMGQGILKDDETAFKWYTKAADLGSAAAMNYMGNMYYEGKGIEKNLEKAILFYEKAACQGHYTAMFNMGYIYYEAHMKGWDEPFEVYLKAAFEGDIEAINHVAYSYHTGSDTEQNYEEAFKWYQIAAAKDQPSAMIWLAYLYLNGQGAPKDYLKASYWCEKAIKMYE</sequence>
<organism evidence="1 2">
    <name type="scientific">Cellulosilyticum lentocellum (strain ATCC 49066 / DSM 5427 / NCIMB 11756 / RHM5)</name>
    <name type="common">Clostridium lentocellum</name>
    <dbReference type="NCBI Taxonomy" id="642492"/>
    <lineage>
        <taxon>Bacteria</taxon>
        <taxon>Bacillati</taxon>
        <taxon>Bacillota</taxon>
        <taxon>Clostridia</taxon>
        <taxon>Lachnospirales</taxon>
        <taxon>Cellulosilyticaceae</taxon>
        <taxon>Cellulosilyticum</taxon>
    </lineage>
</organism>
<dbReference type="InterPro" id="IPR050767">
    <property type="entry name" value="Sel1_AlgK"/>
</dbReference>
<dbReference type="PANTHER" id="PTHR11102:SF160">
    <property type="entry name" value="ERAD-ASSOCIATED E3 UBIQUITIN-PROTEIN LIGASE COMPONENT HRD3"/>
    <property type="match status" value="1"/>
</dbReference>
<dbReference type="InterPro" id="IPR011990">
    <property type="entry name" value="TPR-like_helical_dom_sf"/>
</dbReference>
<dbReference type="InterPro" id="IPR006597">
    <property type="entry name" value="Sel1-like"/>
</dbReference>
<dbReference type="SUPFAM" id="SSF81901">
    <property type="entry name" value="HCP-like"/>
    <property type="match status" value="1"/>
</dbReference>
<dbReference type="Proteomes" id="UP000008467">
    <property type="component" value="Chromosome"/>
</dbReference>
<evidence type="ECO:0000313" key="2">
    <source>
        <dbReference type="Proteomes" id="UP000008467"/>
    </source>
</evidence>
<gene>
    <name evidence="1" type="ordered locus">Clole_2492</name>
</gene>
<accession>F2JGV6</accession>